<dbReference type="CDD" id="cd20558">
    <property type="entry name" value="CYCLIN_ScPCL7-like"/>
    <property type="match status" value="1"/>
</dbReference>
<dbReference type="OrthoDB" id="337735at2759"/>
<evidence type="ECO:0000313" key="3">
    <source>
        <dbReference type="Proteomes" id="UP000275078"/>
    </source>
</evidence>
<dbReference type="Proteomes" id="UP000275078">
    <property type="component" value="Unassembled WGS sequence"/>
</dbReference>
<evidence type="ECO:0000313" key="2">
    <source>
        <dbReference type="EMBL" id="RPA77852.1"/>
    </source>
</evidence>
<evidence type="ECO:0000256" key="1">
    <source>
        <dbReference type="SAM" id="MobiDB-lite"/>
    </source>
</evidence>
<gene>
    <name evidence="2" type="ORF">BJ508DRAFT_212539</name>
</gene>
<dbReference type="GO" id="GO:0000307">
    <property type="term" value="C:cyclin-dependent protein kinase holoenzyme complex"/>
    <property type="evidence" value="ECO:0007669"/>
    <property type="project" value="TreeGrafter"/>
</dbReference>
<dbReference type="PANTHER" id="PTHR15615">
    <property type="match status" value="1"/>
</dbReference>
<feature type="compositionally biased region" description="Polar residues" evidence="1">
    <location>
        <begin position="63"/>
        <end position="82"/>
    </location>
</feature>
<feature type="region of interest" description="Disordered" evidence="1">
    <location>
        <begin position="20"/>
        <end position="91"/>
    </location>
</feature>
<organism evidence="2 3">
    <name type="scientific">Ascobolus immersus RN42</name>
    <dbReference type="NCBI Taxonomy" id="1160509"/>
    <lineage>
        <taxon>Eukaryota</taxon>
        <taxon>Fungi</taxon>
        <taxon>Dikarya</taxon>
        <taxon>Ascomycota</taxon>
        <taxon>Pezizomycotina</taxon>
        <taxon>Pezizomycetes</taxon>
        <taxon>Pezizales</taxon>
        <taxon>Ascobolaceae</taxon>
        <taxon>Ascobolus</taxon>
    </lineage>
</organism>
<keyword evidence="3" id="KW-1185">Reference proteome</keyword>
<name>A0A3N4HVI0_ASCIM</name>
<dbReference type="GO" id="GO:0016538">
    <property type="term" value="F:cyclin-dependent protein serine/threonine kinase regulator activity"/>
    <property type="evidence" value="ECO:0007669"/>
    <property type="project" value="TreeGrafter"/>
</dbReference>
<dbReference type="InterPro" id="IPR013922">
    <property type="entry name" value="Cyclin_PHO80-like"/>
</dbReference>
<proteinExistence type="predicted"/>
<dbReference type="EMBL" id="ML119720">
    <property type="protein sequence ID" value="RPA77852.1"/>
    <property type="molecule type" value="Genomic_DNA"/>
</dbReference>
<dbReference type="STRING" id="1160509.A0A3N4HVI0"/>
<dbReference type="GO" id="GO:0005634">
    <property type="term" value="C:nucleus"/>
    <property type="evidence" value="ECO:0007669"/>
    <property type="project" value="TreeGrafter"/>
</dbReference>
<accession>A0A3N4HVI0</accession>
<protein>
    <submittedName>
        <fullName evidence="2">Cyclin-domain-containing protein</fullName>
    </submittedName>
</protein>
<sequence length="349" mass="38666">MKSRKKNAAVYSVEIDCESERAVATTAPTAPQALSRVSTATDTHPAPPRVEATRGAEPGPQLRTPSARRQGTDGHSPSSCESASKKARRLEPGPKVLPAQYQFCNTSDLVILISDMLAELVSLNDKLPLNPNGLTRFHSRAPPGISIQDYLSRLFLHLSLQPAILLSMVYYIDMLSTHYPLFTISSLTVHRFLITAATVATKGLCDSFLVNGFYARVGGVSLVELNMLELEFLMRVGWRIVPRPGLLEDYYRSLAGRLKDRYRVGEVGEVDLRGIGYAGKRLDEIETKGKPDEGKGTKTYEDTSRCGLQEELPEVGGGDEEVLKEVWRGWEAFGTPPEWMLGERWARED</sequence>
<dbReference type="AlphaFoldDB" id="A0A3N4HVI0"/>
<dbReference type="Gene3D" id="1.10.472.10">
    <property type="entry name" value="Cyclin-like"/>
    <property type="match status" value="1"/>
</dbReference>
<dbReference type="GO" id="GO:0019901">
    <property type="term" value="F:protein kinase binding"/>
    <property type="evidence" value="ECO:0007669"/>
    <property type="project" value="InterPro"/>
</dbReference>
<reference evidence="2 3" key="1">
    <citation type="journal article" date="2018" name="Nat. Ecol. Evol.">
        <title>Pezizomycetes genomes reveal the molecular basis of ectomycorrhizal truffle lifestyle.</title>
        <authorList>
            <person name="Murat C."/>
            <person name="Payen T."/>
            <person name="Noel B."/>
            <person name="Kuo A."/>
            <person name="Morin E."/>
            <person name="Chen J."/>
            <person name="Kohler A."/>
            <person name="Krizsan K."/>
            <person name="Balestrini R."/>
            <person name="Da Silva C."/>
            <person name="Montanini B."/>
            <person name="Hainaut M."/>
            <person name="Levati E."/>
            <person name="Barry K.W."/>
            <person name="Belfiori B."/>
            <person name="Cichocki N."/>
            <person name="Clum A."/>
            <person name="Dockter R.B."/>
            <person name="Fauchery L."/>
            <person name="Guy J."/>
            <person name="Iotti M."/>
            <person name="Le Tacon F."/>
            <person name="Lindquist E.A."/>
            <person name="Lipzen A."/>
            <person name="Malagnac F."/>
            <person name="Mello A."/>
            <person name="Molinier V."/>
            <person name="Miyauchi S."/>
            <person name="Poulain J."/>
            <person name="Riccioni C."/>
            <person name="Rubini A."/>
            <person name="Sitrit Y."/>
            <person name="Splivallo R."/>
            <person name="Traeger S."/>
            <person name="Wang M."/>
            <person name="Zifcakova L."/>
            <person name="Wipf D."/>
            <person name="Zambonelli A."/>
            <person name="Paolocci F."/>
            <person name="Nowrousian M."/>
            <person name="Ottonello S."/>
            <person name="Baldrian P."/>
            <person name="Spatafora J.W."/>
            <person name="Henrissat B."/>
            <person name="Nagy L.G."/>
            <person name="Aury J.M."/>
            <person name="Wincker P."/>
            <person name="Grigoriev I.V."/>
            <person name="Bonfante P."/>
            <person name="Martin F.M."/>
        </authorList>
    </citation>
    <scope>NUCLEOTIDE SEQUENCE [LARGE SCALE GENOMIC DNA]</scope>
    <source>
        <strain evidence="2 3">RN42</strain>
    </source>
</reference>
<dbReference type="Pfam" id="PF08613">
    <property type="entry name" value="Cyclin"/>
    <property type="match status" value="1"/>
</dbReference>
<dbReference type="PANTHER" id="PTHR15615:SF117">
    <property type="entry name" value="PHO85 CYCLIN PHO80"/>
    <property type="match status" value="1"/>
</dbReference>